<dbReference type="EMBL" id="DS232633">
    <property type="protein sequence ID" value="EDS44273.1"/>
    <property type="molecule type" value="Genomic_DNA"/>
</dbReference>
<reference evidence="1" key="1">
    <citation type="submission" date="2007-03" db="EMBL/GenBank/DDBJ databases">
        <title>Annotation of Culex pipiens quinquefasciatus.</title>
        <authorList>
            <consortium name="The Broad Institute Genome Sequencing Platform"/>
            <person name="Atkinson P.W."/>
            <person name="Hemingway J."/>
            <person name="Christensen B.M."/>
            <person name="Higgs S."/>
            <person name="Kodira C."/>
            <person name="Hannick L."/>
            <person name="Megy K."/>
            <person name="O'Leary S."/>
            <person name="Pearson M."/>
            <person name="Haas B.J."/>
            <person name="Mauceli E."/>
            <person name="Wortman J.R."/>
            <person name="Lee N.H."/>
            <person name="Guigo R."/>
            <person name="Stanke M."/>
            <person name="Alvarado L."/>
            <person name="Amedeo P."/>
            <person name="Antoine C.H."/>
            <person name="Arensburger P."/>
            <person name="Bidwell S.L."/>
            <person name="Crawford M."/>
            <person name="Camaro F."/>
            <person name="Devon K."/>
            <person name="Engels R."/>
            <person name="Hammond M."/>
            <person name="Howarth C."/>
            <person name="Koehrsen M."/>
            <person name="Lawson D."/>
            <person name="Montgomery P."/>
            <person name="Nene V."/>
            <person name="Nusbaum C."/>
            <person name="Puiu D."/>
            <person name="Romero-Severson J."/>
            <person name="Severson D.W."/>
            <person name="Shumway M."/>
            <person name="Sisk P."/>
            <person name="Stolte C."/>
            <person name="Zeng Q."/>
            <person name="Eisenstadt E."/>
            <person name="Fraser-Liggett C."/>
            <person name="Strausberg R."/>
            <person name="Galagan J."/>
            <person name="Birren B."/>
            <person name="Collins F.H."/>
        </authorList>
    </citation>
    <scope>NUCLEOTIDE SEQUENCE [LARGE SCALE GENOMIC DNA]</scope>
    <source>
        <strain evidence="1">JHB</strain>
    </source>
</reference>
<dbReference type="AlphaFoldDB" id="B0XBG1"/>
<protein>
    <submittedName>
        <fullName evidence="1 2">Uncharacterized protein</fullName>
    </submittedName>
</protein>
<dbReference type="OrthoDB" id="9909311at2759"/>
<sequence length="153" mass="17189">MKDSMSEKLGSGRESLHYAHIASPKPRCVVRMLINNEMKTSRKIFPTPTHDYMVAHLSEGVSFSAYCNVDDDLTTAELMSDDDILEFVTEPKSVNGEDVEDTEDDPQQPLEVTSSMVRNTLGAMNNILAATENVPAEMFGIYYALEQFLQQKY</sequence>
<dbReference type="HOGENOM" id="CLU_1715057_0_0_1"/>
<dbReference type="VEuPathDB" id="VectorBase:CQUJHB011952"/>
<reference evidence="2" key="2">
    <citation type="submission" date="2020-05" db="UniProtKB">
        <authorList>
            <consortium name="EnsemblMetazoa"/>
        </authorList>
    </citation>
    <scope>IDENTIFICATION</scope>
    <source>
        <strain evidence="2">JHB</strain>
    </source>
</reference>
<proteinExistence type="predicted"/>
<evidence type="ECO:0000313" key="1">
    <source>
        <dbReference type="EMBL" id="EDS44273.1"/>
    </source>
</evidence>
<organism>
    <name type="scientific">Culex quinquefasciatus</name>
    <name type="common">Southern house mosquito</name>
    <name type="synonym">Culex pungens</name>
    <dbReference type="NCBI Taxonomy" id="7176"/>
    <lineage>
        <taxon>Eukaryota</taxon>
        <taxon>Metazoa</taxon>
        <taxon>Ecdysozoa</taxon>
        <taxon>Arthropoda</taxon>
        <taxon>Hexapoda</taxon>
        <taxon>Insecta</taxon>
        <taxon>Pterygota</taxon>
        <taxon>Neoptera</taxon>
        <taxon>Endopterygota</taxon>
        <taxon>Diptera</taxon>
        <taxon>Nematocera</taxon>
        <taxon>Culicoidea</taxon>
        <taxon>Culicidae</taxon>
        <taxon>Culicinae</taxon>
        <taxon>Culicini</taxon>
        <taxon>Culex</taxon>
        <taxon>Culex</taxon>
    </lineage>
</organism>
<evidence type="ECO:0000313" key="2">
    <source>
        <dbReference type="EnsemblMetazoa" id="CPIJ016886-PA"/>
    </source>
</evidence>
<keyword evidence="3" id="KW-1185">Reference proteome</keyword>
<name>B0XBG1_CULQU</name>
<accession>B0XBG1</accession>
<evidence type="ECO:0000313" key="3">
    <source>
        <dbReference type="Proteomes" id="UP000002320"/>
    </source>
</evidence>
<dbReference type="InParanoid" id="B0XBG1"/>
<dbReference type="KEGG" id="cqu:CpipJ_CPIJ016886"/>
<dbReference type="Proteomes" id="UP000002320">
    <property type="component" value="Unassembled WGS sequence"/>
</dbReference>
<dbReference type="VEuPathDB" id="VectorBase:CPIJ016886"/>
<dbReference type="EnsemblMetazoa" id="CPIJ016886-RA">
    <property type="protein sequence ID" value="CPIJ016886-PA"/>
    <property type="gene ID" value="CPIJ016886"/>
</dbReference>
<gene>
    <name evidence="2" type="primary">6050363</name>
    <name evidence="1" type="ORF">CpipJ_CPIJ016886</name>
</gene>